<keyword evidence="1" id="KW-0812">Transmembrane</keyword>
<comment type="caution">
    <text evidence="2">The sequence shown here is derived from an EMBL/GenBank/DDBJ whole genome shotgun (WGS) entry which is preliminary data.</text>
</comment>
<dbReference type="Proteomes" id="UP000316495">
    <property type="component" value="Unassembled WGS sequence"/>
</dbReference>
<organism evidence="2 3">
    <name type="scientific">Candidatus Berkelbacteria bacterium Athens1014_28</name>
    <dbReference type="NCBI Taxonomy" id="2017145"/>
    <lineage>
        <taxon>Bacteria</taxon>
        <taxon>Candidatus Berkelbacteria</taxon>
    </lineage>
</organism>
<evidence type="ECO:0000313" key="3">
    <source>
        <dbReference type="Proteomes" id="UP000316495"/>
    </source>
</evidence>
<sequence length="252" mass="29096">MEDFGIPEIECLITETPKQVRGDKKGVNFKLKILNFKLKKSIWLALVMVAIFVLSFYYKNLVYQNLIADGDQNLAQRKYTLAYVDYQKADILQFFGDEAKKRQELAKSASGDILKLKPFLEEKKINNDLLSAINLSESKSCNLELDRKLISENYSQIAIINLNFCATEAKDFDSYLFLGVANLEMSKNSDIFKEDKPTYRQKAASVFESAYKIDPLSKTTLNYLIEVNRLLEKSDQVDHWQKMLDNLDKIQQ</sequence>
<dbReference type="AlphaFoldDB" id="A0A554LNG0"/>
<accession>A0A554LNG0</accession>
<keyword evidence="1" id="KW-1133">Transmembrane helix</keyword>
<reference evidence="2 3" key="1">
    <citation type="submission" date="2017-07" db="EMBL/GenBank/DDBJ databases">
        <title>Mechanisms for carbon and nitrogen cycling indicate functional differentiation within the Candidate Phyla Radiation.</title>
        <authorList>
            <person name="Danczak R.E."/>
            <person name="Johnston M.D."/>
            <person name="Kenah C."/>
            <person name="Slattery M."/>
            <person name="Wrighton K.C."/>
            <person name="Wilkins M.J."/>
        </authorList>
    </citation>
    <scope>NUCLEOTIDE SEQUENCE [LARGE SCALE GENOMIC DNA]</scope>
    <source>
        <strain evidence="2">Athens1014_28</strain>
    </source>
</reference>
<gene>
    <name evidence="2" type="ORF">Athens101428_282</name>
</gene>
<evidence type="ECO:0000256" key="1">
    <source>
        <dbReference type="SAM" id="Phobius"/>
    </source>
</evidence>
<evidence type="ECO:0000313" key="2">
    <source>
        <dbReference type="EMBL" id="TSC94425.1"/>
    </source>
</evidence>
<feature type="transmembrane region" description="Helical" evidence="1">
    <location>
        <begin position="41"/>
        <end position="58"/>
    </location>
</feature>
<proteinExistence type="predicted"/>
<protein>
    <submittedName>
        <fullName evidence="2">Uncharacterized protein</fullName>
    </submittedName>
</protein>
<dbReference type="EMBL" id="VMGN01000013">
    <property type="protein sequence ID" value="TSC94425.1"/>
    <property type="molecule type" value="Genomic_DNA"/>
</dbReference>
<name>A0A554LNG0_9BACT</name>
<keyword evidence="1" id="KW-0472">Membrane</keyword>